<name>A0A1S5R3Y2_9CAUD</name>
<dbReference type="OrthoDB" id="22110at10239"/>
<evidence type="ECO:0000259" key="1">
    <source>
        <dbReference type="Pfam" id="PF18925"/>
    </source>
</evidence>
<reference evidence="2 3" key="1">
    <citation type="submission" date="2016-03" db="EMBL/GenBank/DDBJ databases">
        <title>Characterisation of pf16 and phiPMW: Two novel phages infecting Pseudomonas putida PpG1.</title>
        <authorList>
            <person name="Magill D.J."/>
            <person name="Krylov V.N."/>
            <person name="Shaburova O.V."/>
            <person name="Allen C.C.R."/>
            <person name="McGrath J.W."/>
            <person name="Quinn J.P."/>
            <person name="Kulakov L.A."/>
        </authorList>
    </citation>
    <scope>NUCLEOTIDE SEQUENCE [LARGE SCALE GENOMIC DNA]</scope>
</reference>
<organism evidence="2 3">
    <name type="scientific">Pseudomonas phage pf16</name>
    <dbReference type="NCBI Taxonomy" id="1815630"/>
    <lineage>
        <taxon>Viruses</taxon>
        <taxon>Duplodnaviria</taxon>
        <taxon>Heunggongvirae</taxon>
        <taxon>Uroviricota</taxon>
        <taxon>Caudoviricetes</taxon>
        <taxon>Chakrabartyvirus</taxon>
        <taxon>Chakrabartyvirus pf16</taxon>
    </lineage>
</organism>
<proteinExistence type="predicted"/>
<gene>
    <name evidence="2" type="ORF">pf16_209</name>
</gene>
<dbReference type="EMBL" id="KU873925">
    <property type="protein sequence ID" value="AND75132.1"/>
    <property type="molecule type" value="Genomic_DNA"/>
</dbReference>
<sequence>MPVITLERAYTDSATIGKMTMPSGTVFDTIELPWKDNQPSVSCIPEGLYKLNKRISGVVNRTSKGKYSAGWEVANVKGRTYIMIHIGNKPSDFEGCIGIGEGLGVVGGEWAILRSSTSFDKFMTEMNTSSDWQLSIKVRQGGV</sequence>
<accession>A0A1S5R3Y2</accession>
<dbReference type="InterPro" id="IPR043732">
    <property type="entry name" value="DUF5675"/>
</dbReference>
<dbReference type="Proteomes" id="UP000225821">
    <property type="component" value="Segment"/>
</dbReference>
<dbReference type="Pfam" id="PF18925">
    <property type="entry name" value="DUF5675"/>
    <property type="match status" value="1"/>
</dbReference>
<protein>
    <recommendedName>
        <fullName evidence="1">DUF5675 domain-containing protein</fullName>
    </recommendedName>
</protein>
<evidence type="ECO:0000313" key="3">
    <source>
        <dbReference type="Proteomes" id="UP000225821"/>
    </source>
</evidence>
<keyword evidence="3" id="KW-1185">Reference proteome</keyword>
<feature type="domain" description="DUF5675" evidence="1">
    <location>
        <begin position="5"/>
        <end position="127"/>
    </location>
</feature>
<evidence type="ECO:0000313" key="2">
    <source>
        <dbReference type="EMBL" id="AND75132.1"/>
    </source>
</evidence>